<evidence type="ECO:0000256" key="1">
    <source>
        <dbReference type="SAM" id="MobiDB-lite"/>
    </source>
</evidence>
<protein>
    <submittedName>
        <fullName evidence="3">Uncharacterized protein</fullName>
    </submittedName>
</protein>
<dbReference type="AlphaFoldDB" id="A0AAJ1TWA7"/>
<evidence type="ECO:0000313" key="3">
    <source>
        <dbReference type="EMBL" id="MDQ0545931.1"/>
    </source>
</evidence>
<accession>A0AAJ1TWA7</accession>
<gene>
    <name evidence="3" type="ORF">QO001_004879</name>
</gene>
<dbReference type="Proteomes" id="UP001223420">
    <property type="component" value="Unassembled WGS sequence"/>
</dbReference>
<feature type="region of interest" description="Disordered" evidence="1">
    <location>
        <begin position="90"/>
        <end position="110"/>
    </location>
</feature>
<organism evidence="3 4">
    <name type="scientific">Methylobacterium brachiatum</name>
    <dbReference type="NCBI Taxonomy" id="269660"/>
    <lineage>
        <taxon>Bacteria</taxon>
        <taxon>Pseudomonadati</taxon>
        <taxon>Pseudomonadota</taxon>
        <taxon>Alphaproteobacteria</taxon>
        <taxon>Hyphomicrobiales</taxon>
        <taxon>Methylobacteriaceae</taxon>
        <taxon>Methylobacterium</taxon>
    </lineage>
</organism>
<dbReference type="RefSeq" id="WP_230367437.1">
    <property type="nucleotide sequence ID" value="NZ_JAJALK010000012.1"/>
</dbReference>
<evidence type="ECO:0000313" key="4">
    <source>
        <dbReference type="Proteomes" id="UP001223420"/>
    </source>
</evidence>
<keyword evidence="2" id="KW-0732">Signal</keyword>
<feature type="compositionally biased region" description="Basic and acidic residues" evidence="1">
    <location>
        <begin position="97"/>
        <end position="108"/>
    </location>
</feature>
<proteinExistence type="predicted"/>
<feature type="chain" id="PRO_5042563819" evidence="2">
    <location>
        <begin position="21"/>
        <end position="125"/>
    </location>
</feature>
<feature type="signal peptide" evidence="2">
    <location>
        <begin position="1"/>
        <end position="20"/>
    </location>
</feature>
<sequence>MRNRKAVTLAGFLFAGPACAQSVYPYGPAGAGDFAGPFVRGTYIGAPLTRVPRPTEIVPSPWSYGTYGVPTVTGIAAPPAQMPTITVINATNPAPRSTRERRAERTIESGRTAGAQIITVQVPRR</sequence>
<name>A0AAJ1TWA7_9HYPH</name>
<reference evidence="3" key="1">
    <citation type="submission" date="2023-07" db="EMBL/GenBank/DDBJ databases">
        <title>Genomic Encyclopedia of Type Strains, Phase IV (KMG-IV): sequencing the most valuable type-strain genomes for metagenomic binning, comparative biology and taxonomic classification.</title>
        <authorList>
            <person name="Goeker M."/>
        </authorList>
    </citation>
    <scope>NUCLEOTIDE SEQUENCE</scope>
    <source>
        <strain evidence="3">DSM 19569</strain>
    </source>
</reference>
<evidence type="ECO:0000256" key="2">
    <source>
        <dbReference type="SAM" id="SignalP"/>
    </source>
</evidence>
<comment type="caution">
    <text evidence="3">The sequence shown here is derived from an EMBL/GenBank/DDBJ whole genome shotgun (WGS) entry which is preliminary data.</text>
</comment>
<dbReference type="EMBL" id="JAUSWL010000011">
    <property type="protein sequence ID" value="MDQ0545931.1"/>
    <property type="molecule type" value="Genomic_DNA"/>
</dbReference>